<dbReference type="Gene3D" id="3.60.21.10">
    <property type="match status" value="1"/>
</dbReference>
<reference evidence="6 7" key="1">
    <citation type="journal article" date="2012" name="Eukaryot. Cell">
        <title>Draft genome sequence of CBS 2479, the standard type strain of Trichosporon asahii.</title>
        <authorList>
            <person name="Yang R.Y."/>
            <person name="Li H.T."/>
            <person name="Zhu H."/>
            <person name="Zhou G.P."/>
            <person name="Wang M."/>
            <person name="Wang L."/>
        </authorList>
    </citation>
    <scope>NUCLEOTIDE SEQUENCE [LARGE SCALE GENOMIC DNA]</scope>
    <source>
        <strain evidence="7">ATCC 90039 / CBS 2479 / JCM 2466 / KCTC 7840 / NCYC 2677 / UAMH 7654</strain>
    </source>
</reference>
<dbReference type="PANTHER" id="PTHR11575">
    <property type="entry name" value="5'-NUCLEOTIDASE-RELATED"/>
    <property type="match status" value="1"/>
</dbReference>
<dbReference type="GO" id="GO:0009166">
    <property type="term" value="P:nucleotide catabolic process"/>
    <property type="evidence" value="ECO:0007669"/>
    <property type="project" value="InterPro"/>
</dbReference>
<protein>
    <recommendedName>
        <fullName evidence="8">5'-nucleotidase</fullName>
    </recommendedName>
</protein>
<feature type="region of interest" description="Disordered" evidence="3">
    <location>
        <begin position="718"/>
        <end position="742"/>
    </location>
</feature>
<accession>J6EVS8</accession>
<proteinExistence type="inferred from homology"/>
<feature type="region of interest" description="Disordered" evidence="3">
    <location>
        <begin position="905"/>
        <end position="924"/>
    </location>
</feature>
<organism evidence="6 7">
    <name type="scientific">Trichosporon asahii var. asahii (strain ATCC 90039 / CBS 2479 / JCM 2466 / KCTC 7840 / NBRC 103889/ NCYC 2677 / UAMH 7654)</name>
    <name type="common">Yeast</name>
    <dbReference type="NCBI Taxonomy" id="1186058"/>
    <lineage>
        <taxon>Eukaryota</taxon>
        <taxon>Fungi</taxon>
        <taxon>Dikarya</taxon>
        <taxon>Basidiomycota</taxon>
        <taxon>Agaricomycotina</taxon>
        <taxon>Tremellomycetes</taxon>
        <taxon>Trichosporonales</taxon>
        <taxon>Trichosporonaceae</taxon>
        <taxon>Trichosporon</taxon>
    </lineage>
</organism>
<dbReference type="OrthoDB" id="10252235at2759"/>
<feature type="region of interest" description="Disordered" evidence="3">
    <location>
        <begin position="798"/>
        <end position="840"/>
    </location>
</feature>
<keyword evidence="2" id="KW-0732">Signal</keyword>
<evidence type="ECO:0000259" key="4">
    <source>
        <dbReference type="Pfam" id="PF00149"/>
    </source>
</evidence>
<evidence type="ECO:0000313" key="6">
    <source>
        <dbReference type="EMBL" id="EJT46912.1"/>
    </source>
</evidence>
<feature type="region of interest" description="Disordered" evidence="3">
    <location>
        <begin position="1"/>
        <end position="25"/>
    </location>
</feature>
<evidence type="ECO:0000259" key="5">
    <source>
        <dbReference type="Pfam" id="PF02872"/>
    </source>
</evidence>
<dbReference type="RefSeq" id="XP_014178194.1">
    <property type="nucleotide sequence ID" value="XM_014322719.1"/>
</dbReference>
<gene>
    <name evidence="6" type="ORF">A1Q1_04353</name>
</gene>
<dbReference type="InterPro" id="IPR008334">
    <property type="entry name" value="5'-Nucleotdase_C"/>
</dbReference>
<dbReference type="Proteomes" id="UP000002748">
    <property type="component" value="Unassembled WGS sequence"/>
</dbReference>
<dbReference type="InterPro" id="IPR006179">
    <property type="entry name" value="5_nucleotidase/apyrase"/>
</dbReference>
<comment type="caution">
    <text evidence="6">The sequence shown here is derived from an EMBL/GenBank/DDBJ whole genome shotgun (WGS) entry which is preliminary data.</text>
</comment>
<feature type="domain" description="Calcineurin-like phosphoesterase" evidence="4">
    <location>
        <begin position="122"/>
        <end position="299"/>
    </location>
</feature>
<dbReference type="AlphaFoldDB" id="J6EVS8"/>
<name>J6EVS8_TRIAS</name>
<comment type="similarity">
    <text evidence="1">Belongs to the 5'-nucleotidase family.</text>
</comment>
<dbReference type="VEuPathDB" id="FungiDB:A1Q1_04353"/>
<feature type="region of interest" description="Disordered" evidence="3">
    <location>
        <begin position="653"/>
        <end position="684"/>
    </location>
</feature>
<dbReference type="GO" id="GO:0016787">
    <property type="term" value="F:hydrolase activity"/>
    <property type="evidence" value="ECO:0007669"/>
    <property type="project" value="InterPro"/>
</dbReference>
<evidence type="ECO:0000256" key="2">
    <source>
        <dbReference type="ARBA" id="ARBA00022729"/>
    </source>
</evidence>
<dbReference type="GeneID" id="25987866"/>
<sequence length="985" mass="105828">MIGNPEQTSLQTLSTPPHTLQAPSGMPRLASGVLSSFSPSLLLSRLSTMATSVPILAFNDVYRVQQRYVPQPGCPDPPNAFPPDAEIKVGQFAQLVYDLRAQWPLRKPGLAEGGSDDDGRDGLFLFAGDVFSPSVESSVTRGSHMVPVLNAIKIDAACVGNHDFDFGYPHMTKLVGATKFPWLLSNVIDDRTGRTPAPLHRFVVEERCGVKVGLVGLVEEDWIATIPSWPSHFRYRPMKEVGLELSELLRDPNGPYRVDIIIALTHSRVPNELGAVNRPDEIRNTHGVDLIIGGHDHIYYGAASWDGFVGLRDKPGTEGDDGIIKSGTDFRDLSSATLNLSPPDDTAIRRRVIDTLTGKHHYVVPSSPTNPAVDKLMNKLLSSVTKTLSQPVCFSITPFDARSEVVRTRESSLGNWTADVLLHAYDESLVDKKIVVTKNPDHDSKLTISSGADACIICGGTLRGDSQYGPGKIGLGDILEIFPFDDAVVCLEIDGEGIWQTIESGLSRWPAQEGRFPIVSGLAVEWDSQAPPMHRVKSIHLTLPSSGEDMEDPVEFVDTADGTRLEVRRARLRLGDEVKNEKGGRIYRVYMADGFDGFEALTGRKFLVDHETGTSISNIIRSFLLGSAYIMRKKQLVEDAEVAEQAAADAPAAAAAAHGQNTQGAQGTPAVSIPGAPSTPAKGHAAACDLTDAVGPDGVSPANGAYFGTKTPLVLKKHRERAARSPVASPRASLAGRERKPATEMNTRAVRDRGVVDVAVEQRGHMPGGDYNVQLGEPEPASSLVQVQEVELPTKDALLDPSFTPEQPGHMPGGTENVFDPPAAPAATQSQGTRGTQGNNGEQVVVEGEQVQVQESSWDFLRHHVVQHDWDFIKEAIYLAKHEHMSDVDRFKGDLMRRIQAGVSTAPTPARTPTPAPTPGLTAGGPGAAGAAAAGGLTGMRGEGNVGMPCDDKCKLEIDQLDNDLAIVSPLVDGRLRDMSGMDGL</sequence>
<dbReference type="PANTHER" id="PTHR11575:SF48">
    <property type="entry name" value="5'-NUCLEOTIDASE"/>
    <property type="match status" value="1"/>
</dbReference>
<dbReference type="HOGENOM" id="CLU_005854_1_1_1"/>
<dbReference type="Gene3D" id="3.90.780.10">
    <property type="entry name" value="5'-Nucleotidase, C-terminal domain"/>
    <property type="match status" value="1"/>
</dbReference>
<evidence type="ECO:0000256" key="1">
    <source>
        <dbReference type="ARBA" id="ARBA00006654"/>
    </source>
</evidence>
<dbReference type="InterPro" id="IPR036907">
    <property type="entry name" value="5'-Nucleotdase_C_sf"/>
</dbReference>
<feature type="domain" description="5'-Nucleotidase C-terminal" evidence="5">
    <location>
        <begin position="402"/>
        <end position="543"/>
    </location>
</feature>
<dbReference type="KEGG" id="tasa:A1Q1_04353"/>
<dbReference type="Pfam" id="PF02872">
    <property type="entry name" value="5_nucleotid_C"/>
    <property type="match status" value="1"/>
</dbReference>
<evidence type="ECO:0008006" key="8">
    <source>
        <dbReference type="Google" id="ProtNLM"/>
    </source>
</evidence>
<feature type="compositionally biased region" description="Polar residues" evidence="3">
    <location>
        <begin position="1"/>
        <end position="22"/>
    </location>
</feature>
<dbReference type="SUPFAM" id="SSF56300">
    <property type="entry name" value="Metallo-dependent phosphatases"/>
    <property type="match status" value="1"/>
</dbReference>
<evidence type="ECO:0000313" key="7">
    <source>
        <dbReference type="Proteomes" id="UP000002748"/>
    </source>
</evidence>
<dbReference type="InterPro" id="IPR004843">
    <property type="entry name" value="Calcineurin-like_PHP"/>
</dbReference>
<feature type="compositionally biased region" description="Low complexity" evidence="3">
    <location>
        <begin position="724"/>
        <end position="735"/>
    </location>
</feature>
<dbReference type="Pfam" id="PF00149">
    <property type="entry name" value="Metallophos"/>
    <property type="match status" value="1"/>
</dbReference>
<dbReference type="InterPro" id="IPR029052">
    <property type="entry name" value="Metallo-depent_PP-like"/>
</dbReference>
<evidence type="ECO:0000256" key="3">
    <source>
        <dbReference type="SAM" id="MobiDB-lite"/>
    </source>
</evidence>
<feature type="compositionally biased region" description="Polar residues" evidence="3">
    <location>
        <begin position="827"/>
        <end position="836"/>
    </location>
</feature>
<dbReference type="EMBL" id="ALBS01000271">
    <property type="protein sequence ID" value="EJT46912.1"/>
    <property type="molecule type" value="Genomic_DNA"/>
</dbReference>
<dbReference type="SUPFAM" id="SSF55816">
    <property type="entry name" value="5'-nucleotidase (syn. UDP-sugar hydrolase), C-terminal domain"/>
    <property type="match status" value="1"/>
</dbReference>